<evidence type="ECO:0000256" key="5">
    <source>
        <dbReference type="ARBA" id="ARBA00023136"/>
    </source>
</evidence>
<feature type="transmembrane region" description="Helical" evidence="7">
    <location>
        <begin position="28"/>
        <end position="48"/>
    </location>
</feature>
<dbReference type="PANTHER" id="PTHR30561:SF7">
    <property type="entry name" value="GUANIDINIUM EFFLUX SYSTEM SUBUNIT GDNC-RELATED"/>
    <property type="match status" value="1"/>
</dbReference>
<comment type="similarity">
    <text evidence="6">Belongs to the drug/metabolite transporter (DMT) superfamily. Small multidrug resistance (SMR) (TC 2.A.7.1) family.</text>
</comment>
<dbReference type="SUPFAM" id="SSF103481">
    <property type="entry name" value="Multidrug resistance efflux transporter EmrE"/>
    <property type="match status" value="1"/>
</dbReference>
<comment type="subcellular location">
    <subcellularLocation>
        <location evidence="1 6">Cell membrane</location>
        <topology evidence="1 6">Multi-pass membrane protein</topology>
    </subcellularLocation>
</comment>
<dbReference type="PANTHER" id="PTHR30561">
    <property type="entry name" value="SMR FAMILY PROTON-DEPENDENT DRUG EFFLUX TRANSPORTER SUGE"/>
    <property type="match status" value="1"/>
</dbReference>
<dbReference type="Pfam" id="PF00893">
    <property type="entry name" value="Multi_Drug_Res"/>
    <property type="match status" value="1"/>
</dbReference>
<feature type="transmembrane region" description="Helical" evidence="7">
    <location>
        <begin position="5"/>
        <end position="22"/>
    </location>
</feature>
<dbReference type="Proteomes" id="UP001597120">
    <property type="component" value="Unassembled WGS sequence"/>
</dbReference>
<comment type="caution">
    <text evidence="8">The sequence shown here is derived from an EMBL/GenBank/DDBJ whole genome shotgun (WGS) entry which is preliminary data.</text>
</comment>
<dbReference type="EMBL" id="JBHTIU010000086">
    <property type="protein sequence ID" value="MFD0871645.1"/>
    <property type="molecule type" value="Genomic_DNA"/>
</dbReference>
<dbReference type="InterPro" id="IPR045324">
    <property type="entry name" value="Small_multidrug_res"/>
</dbReference>
<protein>
    <submittedName>
        <fullName evidence="8">DMT family transporter</fullName>
    </submittedName>
</protein>
<evidence type="ECO:0000256" key="6">
    <source>
        <dbReference type="RuleBase" id="RU003942"/>
    </source>
</evidence>
<reference evidence="9" key="1">
    <citation type="journal article" date="2019" name="Int. J. Syst. Evol. Microbiol.">
        <title>The Global Catalogue of Microorganisms (GCM) 10K type strain sequencing project: providing services to taxonomists for standard genome sequencing and annotation.</title>
        <authorList>
            <consortium name="The Broad Institute Genomics Platform"/>
            <consortium name="The Broad Institute Genome Sequencing Center for Infectious Disease"/>
            <person name="Wu L."/>
            <person name="Ma J."/>
        </authorList>
    </citation>
    <scope>NUCLEOTIDE SEQUENCE [LARGE SCALE GENOMIC DNA]</scope>
    <source>
        <strain evidence="9">CCUG 57263</strain>
    </source>
</reference>
<name>A0ABW3DEK7_9BACL</name>
<evidence type="ECO:0000256" key="2">
    <source>
        <dbReference type="ARBA" id="ARBA00022475"/>
    </source>
</evidence>
<feature type="transmembrane region" description="Helical" evidence="7">
    <location>
        <begin position="83"/>
        <end position="102"/>
    </location>
</feature>
<feature type="transmembrane region" description="Helical" evidence="7">
    <location>
        <begin position="55"/>
        <end position="77"/>
    </location>
</feature>
<dbReference type="InterPro" id="IPR000390">
    <property type="entry name" value="Small_drug/metabolite_transptr"/>
</dbReference>
<sequence>MNRNWAYVLIAGLFEVGWVVGLKHANTWLEWAGTAIAIIVSFGLLILASKRLPVGTVYAVFTGLGTSGTVLMEFLVFGEPFKWAKVLLILLLLTGIIGLKLITKETDDAEEGAKV</sequence>
<keyword evidence="4 7" id="KW-1133">Transmembrane helix</keyword>
<keyword evidence="5 7" id="KW-0472">Membrane</keyword>
<keyword evidence="3 6" id="KW-0812">Transmembrane</keyword>
<keyword evidence="2" id="KW-1003">Cell membrane</keyword>
<keyword evidence="9" id="KW-1185">Reference proteome</keyword>
<gene>
    <name evidence="8" type="ORF">ACFQ03_21120</name>
</gene>
<dbReference type="InterPro" id="IPR037185">
    <property type="entry name" value="EmrE-like"/>
</dbReference>
<organism evidence="8 9">
    <name type="scientific">Paenibacillus residui</name>
    <dbReference type="NCBI Taxonomy" id="629724"/>
    <lineage>
        <taxon>Bacteria</taxon>
        <taxon>Bacillati</taxon>
        <taxon>Bacillota</taxon>
        <taxon>Bacilli</taxon>
        <taxon>Bacillales</taxon>
        <taxon>Paenibacillaceae</taxon>
        <taxon>Paenibacillus</taxon>
    </lineage>
</organism>
<evidence type="ECO:0000313" key="9">
    <source>
        <dbReference type="Proteomes" id="UP001597120"/>
    </source>
</evidence>
<evidence type="ECO:0000256" key="7">
    <source>
        <dbReference type="SAM" id="Phobius"/>
    </source>
</evidence>
<accession>A0ABW3DEK7</accession>
<evidence type="ECO:0000256" key="3">
    <source>
        <dbReference type="ARBA" id="ARBA00022692"/>
    </source>
</evidence>
<proteinExistence type="inferred from homology"/>
<evidence type="ECO:0000256" key="4">
    <source>
        <dbReference type="ARBA" id="ARBA00022989"/>
    </source>
</evidence>
<evidence type="ECO:0000313" key="8">
    <source>
        <dbReference type="EMBL" id="MFD0871645.1"/>
    </source>
</evidence>
<dbReference type="Gene3D" id="1.10.3730.20">
    <property type="match status" value="1"/>
</dbReference>
<dbReference type="RefSeq" id="WP_144939448.1">
    <property type="nucleotide sequence ID" value="NZ_JBHTIU010000086.1"/>
</dbReference>
<evidence type="ECO:0000256" key="1">
    <source>
        <dbReference type="ARBA" id="ARBA00004651"/>
    </source>
</evidence>